<dbReference type="HAMAP" id="MF_01007">
    <property type="entry name" value="16SrRNA_methyltr_H"/>
    <property type="match status" value="1"/>
</dbReference>
<protein>
    <recommendedName>
        <fullName evidence="6">Ribosomal RNA small subunit methyltransferase H</fullName>
        <ecNumber evidence="6">2.1.1.199</ecNumber>
    </recommendedName>
    <alternativeName>
        <fullName evidence="6">16S rRNA m(4)C1402 methyltransferase</fullName>
    </alternativeName>
    <alternativeName>
        <fullName evidence="6">rRNA (cytosine-N(4)-)-methyltransferase RsmH</fullName>
    </alternativeName>
</protein>
<feature type="binding site" evidence="6">
    <location>
        <position position="82"/>
    </location>
    <ligand>
        <name>S-adenosyl-L-methionine</name>
        <dbReference type="ChEBI" id="CHEBI:59789"/>
    </ligand>
</feature>
<comment type="catalytic activity">
    <reaction evidence="6">
        <text>cytidine(1402) in 16S rRNA + S-adenosyl-L-methionine = N(4)-methylcytidine(1402) in 16S rRNA + S-adenosyl-L-homocysteine + H(+)</text>
        <dbReference type="Rhea" id="RHEA:42928"/>
        <dbReference type="Rhea" id="RHEA-COMP:10286"/>
        <dbReference type="Rhea" id="RHEA-COMP:10287"/>
        <dbReference type="ChEBI" id="CHEBI:15378"/>
        <dbReference type="ChEBI" id="CHEBI:57856"/>
        <dbReference type="ChEBI" id="CHEBI:59789"/>
        <dbReference type="ChEBI" id="CHEBI:74506"/>
        <dbReference type="ChEBI" id="CHEBI:82748"/>
        <dbReference type="EC" id="2.1.1.199"/>
    </reaction>
</comment>
<dbReference type="Pfam" id="PF01795">
    <property type="entry name" value="Methyltransf_5"/>
    <property type="match status" value="1"/>
</dbReference>
<comment type="function">
    <text evidence="6">Specifically methylates the N4 position of cytidine in position 1402 (C1402) of 16S rRNA.</text>
</comment>
<feature type="binding site" evidence="6">
    <location>
        <begin position="62"/>
        <end position="64"/>
    </location>
    <ligand>
        <name>S-adenosyl-L-methionine</name>
        <dbReference type="ChEBI" id="CHEBI:59789"/>
    </ligand>
</feature>
<dbReference type="SUPFAM" id="SSF53335">
    <property type="entry name" value="S-adenosyl-L-methionine-dependent methyltransferases"/>
    <property type="match status" value="1"/>
</dbReference>
<dbReference type="NCBIfam" id="TIGR00006">
    <property type="entry name" value="16S rRNA (cytosine(1402)-N(4))-methyltransferase RsmH"/>
    <property type="match status" value="1"/>
</dbReference>
<dbReference type="InterPro" id="IPR002903">
    <property type="entry name" value="RsmH"/>
</dbReference>
<keyword evidence="5 6" id="KW-0949">S-adenosyl-L-methionine</keyword>
<dbReference type="InterPro" id="IPR029063">
    <property type="entry name" value="SAM-dependent_MTases_sf"/>
</dbReference>
<feature type="binding site" evidence="6">
    <location>
        <position position="109"/>
    </location>
    <ligand>
        <name>S-adenosyl-L-methionine</name>
        <dbReference type="ChEBI" id="CHEBI:59789"/>
    </ligand>
</feature>
<evidence type="ECO:0000256" key="6">
    <source>
        <dbReference type="HAMAP-Rule" id="MF_01007"/>
    </source>
</evidence>
<feature type="binding site" evidence="6">
    <location>
        <position position="136"/>
    </location>
    <ligand>
        <name>S-adenosyl-L-methionine</name>
        <dbReference type="ChEBI" id="CHEBI:59789"/>
    </ligand>
</feature>
<evidence type="ECO:0000313" key="8">
    <source>
        <dbReference type="Proteomes" id="UP000616779"/>
    </source>
</evidence>
<comment type="caution">
    <text evidence="7">The sequence shown here is derived from an EMBL/GenBank/DDBJ whole genome shotgun (WGS) entry which is preliminary data.</text>
</comment>
<organism evidence="7 8">
    <name type="scientific">Paenibacillus phytorum</name>
    <dbReference type="NCBI Taxonomy" id="2654977"/>
    <lineage>
        <taxon>Bacteria</taxon>
        <taxon>Bacillati</taxon>
        <taxon>Bacillota</taxon>
        <taxon>Bacilli</taxon>
        <taxon>Bacillales</taxon>
        <taxon>Paenibacillaceae</taxon>
        <taxon>Paenibacillus</taxon>
    </lineage>
</organism>
<proteinExistence type="inferred from homology"/>
<evidence type="ECO:0000256" key="3">
    <source>
        <dbReference type="ARBA" id="ARBA00022603"/>
    </source>
</evidence>
<sequence length="346" mass="38225">MLTKLVLPRQNSANANVESFAKAKLLGGHQVFHHVTVLKEESVEGLHIKPDGVYVDCTMGGAGHSSLIASKLGPNGLLIALDQDDVALANAQTVLAPYLDRVKIVKSNFRELEKVLQNEPRALRDGLPQVDGILFDLGVSSPQLDDGDRGFSYNHDAELDMRMDRSTELTAKTIVNEWPADQIARILFEYGEEKFSRRIAGVIVEARTKQPIETTGELVELIKEGIPAAARRTGGHPAKRSFQALRIAVNDELGAFEEALEQSLRCLAPQGRVAVITFHSLEDRICKQFFVKNVEKCTCPSDLPYCVCKKTGVVKLVTRKPISPSEHELEVNQRARSAKLRIAEKL</sequence>
<dbReference type="InterPro" id="IPR023397">
    <property type="entry name" value="SAM-dep_MeTrfase_MraW_recog"/>
</dbReference>
<keyword evidence="2 6" id="KW-0698">rRNA processing</keyword>
<evidence type="ECO:0000256" key="4">
    <source>
        <dbReference type="ARBA" id="ARBA00022679"/>
    </source>
</evidence>
<keyword evidence="8" id="KW-1185">Reference proteome</keyword>
<keyword evidence="3 6" id="KW-0489">Methyltransferase</keyword>
<evidence type="ECO:0000256" key="2">
    <source>
        <dbReference type="ARBA" id="ARBA00022552"/>
    </source>
</evidence>
<dbReference type="Proteomes" id="UP000616779">
    <property type="component" value="Unassembled WGS sequence"/>
</dbReference>
<evidence type="ECO:0000256" key="1">
    <source>
        <dbReference type="ARBA" id="ARBA00010396"/>
    </source>
</evidence>
<evidence type="ECO:0000256" key="5">
    <source>
        <dbReference type="ARBA" id="ARBA00022691"/>
    </source>
</evidence>
<dbReference type="PANTHER" id="PTHR11265">
    <property type="entry name" value="S-ADENOSYL-METHYLTRANSFERASE MRAW"/>
    <property type="match status" value="1"/>
</dbReference>
<dbReference type="EMBL" id="WHOA01000241">
    <property type="protein sequence ID" value="NOU76115.1"/>
    <property type="molecule type" value="Genomic_DNA"/>
</dbReference>
<evidence type="ECO:0000313" key="7">
    <source>
        <dbReference type="EMBL" id="NOU76115.1"/>
    </source>
</evidence>
<dbReference type="SUPFAM" id="SSF81799">
    <property type="entry name" value="Putative methyltransferase TM0872, insert domain"/>
    <property type="match status" value="1"/>
</dbReference>
<dbReference type="EC" id="2.1.1.199" evidence="6"/>
<dbReference type="PIRSF" id="PIRSF004486">
    <property type="entry name" value="MraW"/>
    <property type="match status" value="1"/>
</dbReference>
<reference evidence="7 8" key="1">
    <citation type="submission" date="2019-10" db="EMBL/GenBank/DDBJ databases">
        <title>Description of Paenibacillus terrestris sp. nov.</title>
        <authorList>
            <person name="Carlier A."/>
            <person name="Qi S."/>
        </authorList>
    </citation>
    <scope>NUCLEOTIDE SEQUENCE [LARGE SCALE GENOMIC DNA]</scope>
    <source>
        <strain evidence="7 8">LMG 31458</strain>
    </source>
</reference>
<comment type="similarity">
    <text evidence="1 6">Belongs to the methyltransferase superfamily. RsmH family.</text>
</comment>
<dbReference type="Gene3D" id="1.10.150.170">
    <property type="entry name" value="Putative methyltransferase TM0872, insert domain"/>
    <property type="match status" value="1"/>
</dbReference>
<accession>A0ABX1Y823</accession>
<gene>
    <name evidence="6 7" type="primary">rsmH</name>
    <name evidence="7" type="ORF">GC098_33000</name>
</gene>
<keyword evidence="4 6" id="KW-0808">Transferase</keyword>
<name>A0ABX1Y823_9BACL</name>
<dbReference type="Gene3D" id="3.40.50.150">
    <property type="entry name" value="Vaccinia Virus protein VP39"/>
    <property type="match status" value="1"/>
</dbReference>
<keyword evidence="6" id="KW-0963">Cytoplasm</keyword>
<feature type="binding site" evidence="6">
    <location>
        <position position="143"/>
    </location>
    <ligand>
        <name>S-adenosyl-L-methionine</name>
        <dbReference type="ChEBI" id="CHEBI:59789"/>
    </ligand>
</feature>
<comment type="subcellular location">
    <subcellularLocation>
        <location evidence="6">Cytoplasm</location>
    </subcellularLocation>
</comment>
<dbReference type="PANTHER" id="PTHR11265:SF0">
    <property type="entry name" value="12S RRNA N4-METHYLCYTIDINE METHYLTRANSFERASE"/>
    <property type="match status" value="1"/>
</dbReference>